<dbReference type="RefSeq" id="WP_207353357.1">
    <property type="nucleotide sequence ID" value="NZ_CP071503.1"/>
</dbReference>
<dbReference type="PROSITE" id="PS51725">
    <property type="entry name" value="ABM"/>
    <property type="match status" value="1"/>
</dbReference>
<dbReference type="InterPro" id="IPR029032">
    <property type="entry name" value="AhpD-like"/>
</dbReference>
<dbReference type="InterPro" id="IPR011008">
    <property type="entry name" value="Dimeric_a/b-barrel"/>
</dbReference>
<feature type="signal peptide" evidence="1">
    <location>
        <begin position="1"/>
        <end position="25"/>
    </location>
</feature>
<evidence type="ECO:0000313" key="4">
    <source>
        <dbReference type="Proteomes" id="UP000662770"/>
    </source>
</evidence>
<feature type="domain" description="ABM" evidence="2">
    <location>
        <begin position="254"/>
        <end position="345"/>
    </location>
</feature>
<keyword evidence="4" id="KW-1185">Reference proteome</keyword>
<gene>
    <name evidence="3" type="ORF">JYB87_09960</name>
</gene>
<feature type="chain" id="PRO_5045226459" evidence="1">
    <location>
        <begin position="26"/>
        <end position="364"/>
    </location>
</feature>
<accession>A0ABX7QKY2</accession>
<name>A0ABX7QKY2_9GAMM</name>
<organism evidence="3 4">
    <name type="scientific">Shewanella avicenniae</name>
    <dbReference type="NCBI Taxonomy" id="2814294"/>
    <lineage>
        <taxon>Bacteria</taxon>
        <taxon>Pseudomonadati</taxon>
        <taxon>Pseudomonadota</taxon>
        <taxon>Gammaproteobacteria</taxon>
        <taxon>Alteromonadales</taxon>
        <taxon>Shewanellaceae</taxon>
        <taxon>Shewanella</taxon>
    </lineage>
</organism>
<dbReference type="Pfam" id="PF02627">
    <property type="entry name" value="CMD"/>
    <property type="match status" value="2"/>
</dbReference>
<dbReference type="Pfam" id="PF03992">
    <property type="entry name" value="ABM"/>
    <property type="match status" value="1"/>
</dbReference>
<protein>
    <submittedName>
        <fullName evidence="3">Carboxymuconolactone decarboxylase family protein</fullName>
    </submittedName>
</protein>
<dbReference type="EMBL" id="CP071503">
    <property type="protein sequence ID" value="QSX32112.1"/>
    <property type="molecule type" value="Genomic_DNA"/>
</dbReference>
<dbReference type="Proteomes" id="UP000662770">
    <property type="component" value="Chromosome"/>
</dbReference>
<dbReference type="Gene3D" id="1.20.1290.10">
    <property type="entry name" value="AhpD-like"/>
    <property type="match status" value="1"/>
</dbReference>
<dbReference type="InterPro" id="IPR007138">
    <property type="entry name" value="ABM_dom"/>
</dbReference>
<sequence>MKFKNWFLGLSVYALGCFSWGASVAFSQSNVITEKQSTQLSLRERALIHISANTASGNLNGLDIAVRKGLDNGLTINQIKALLEQLYAYCGFPRSLNGINTLMSVIDSRTKQGIQDKLGQSYKPVIAEDRYEKGRTTLETLTGVSQSKPSPGFGDFSPEIDRFLKEHLFADIFDNKLLSYRERELITITALASMNGVESQLKAHIGIGKNTGITDGELLQLADILDVSINRSHANQVRKILGQPELKEIDNDMLVRISAIEIRPESLDKYLAILNEEAQKSVELEPGVISIFPMYRSDSASSIRIVEIYRNQAAYESHIASPHFKHYKTSTIEMVKSLDLVDMQVTDPQTMLKIFQKFNYISSD</sequence>
<dbReference type="Gene3D" id="3.30.70.100">
    <property type="match status" value="1"/>
</dbReference>
<reference evidence="3 4" key="1">
    <citation type="submission" date="2021-03" db="EMBL/GenBank/DDBJ databases">
        <title>Novel species identification of genus Shewanella.</title>
        <authorList>
            <person name="Liu G."/>
            <person name="Zhang Q."/>
        </authorList>
    </citation>
    <scope>NUCLEOTIDE SEQUENCE [LARGE SCALE GENOMIC DNA]</scope>
    <source>
        <strain evidence="3 4">FJAT-51800</strain>
    </source>
</reference>
<evidence type="ECO:0000256" key="1">
    <source>
        <dbReference type="SAM" id="SignalP"/>
    </source>
</evidence>
<dbReference type="SUPFAM" id="SSF69118">
    <property type="entry name" value="AhpD-like"/>
    <property type="match status" value="1"/>
</dbReference>
<dbReference type="PANTHER" id="PTHR33570">
    <property type="entry name" value="4-CARBOXYMUCONOLACTONE DECARBOXYLASE FAMILY PROTEIN"/>
    <property type="match status" value="1"/>
</dbReference>
<evidence type="ECO:0000259" key="2">
    <source>
        <dbReference type="PROSITE" id="PS51725"/>
    </source>
</evidence>
<evidence type="ECO:0000313" key="3">
    <source>
        <dbReference type="EMBL" id="QSX32112.1"/>
    </source>
</evidence>
<proteinExistence type="predicted"/>
<dbReference type="InterPro" id="IPR052512">
    <property type="entry name" value="4CMD/NDH-1_regulator"/>
</dbReference>
<dbReference type="PANTHER" id="PTHR33570:SF2">
    <property type="entry name" value="CARBOXYMUCONOLACTONE DECARBOXYLASE-LIKE DOMAIN-CONTAINING PROTEIN"/>
    <property type="match status" value="1"/>
</dbReference>
<dbReference type="SUPFAM" id="SSF54909">
    <property type="entry name" value="Dimeric alpha+beta barrel"/>
    <property type="match status" value="1"/>
</dbReference>
<dbReference type="InterPro" id="IPR003779">
    <property type="entry name" value="CMD-like"/>
</dbReference>
<keyword evidence="1" id="KW-0732">Signal</keyword>